<keyword evidence="2" id="KW-1185">Reference proteome</keyword>
<evidence type="ECO:0000313" key="2">
    <source>
        <dbReference type="Proteomes" id="UP000252023"/>
    </source>
</evidence>
<sequence>MMIVVRTMTGDEIASRLDEIAALRVVVLAGWPYLYATNVEYERAYLSPYWTEPQGLVLGAIHGSRLVGMCNAIPLEMQSCHIVAAFRARDEAPETILYLGQPMILPTHRARSVTEGFFDHAEAWARALGRRHIAFFALVRPDDHPAQRAVECPAEDIWTARGYSPVPGVVGELAWCDVGASEETSKPLQFWMRTLQ</sequence>
<dbReference type="GO" id="GO:0016740">
    <property type="term" value="F:transferase activity"/>
    <property type="evidence" value="ECO:0007669"/>
    <property type="project" value="UniProtKB-KW"/>
</dbReference>
<dbReference type="SUPFAM" id="SSF55729">
    <property type="entry name" value="Acyl-CoA N-acyltransferases (Nat)"/>
    <property type="match status" value="1"/>
</dbReference>
<dbReference type="RefSeq" id="WP_114076240.1">
    <property type="nucleotide sequence ID" value="NZ_CP030918.1"/>
</dbReference>
<reference evidence="2" key="1">
    <citation type="submission" date="2018-07" db="EMBL/GenBank/DDBJ databases">
        <title>Genome sequencing of Paracoccus sp. SC2-6.</title>
        <authorList>
            <person name="Heo J."/>
            <person name="Kim S.-J."/>
            <person name="Kwon S.-W."/>
        </authorList>
    </citation>
    <scope>NUCLEOTIDE SEQUENCE [LARGE SCALE GENOMIC DNA]</scope>
    <source>
        <strain evidence="2">SC2-6</strain>
    </source>
</reference>
<proteinExistence type="predicted"/>
<dbReference type="AlphaFoldDB" id="A0A344PKL6"/>
<dbReference type="EMBL" id="CP030918">
    <property type="protein sequence ID" value="AXC49921.1"/>
    <property type="molecule type" value="Genomic_DNA"/>
</dbReference>
<dbReference type="OrthoDB" id="187903at2"/>
<organism evidence="1 2">
    <name type="scientific">Paracoccus suum</name>
    <dbReference type="NCBI Taxonomy" id="2259340"/>
    <lineage>
        <taxon>Bacteria</taxon>
        <taxon>Pseudomonadati</taxon>
        <taxon>Pseudomonadota</taxon>
        <taxon>Alphaproteobacteria</taxon>
        <taxon>Rhodobacterales</taxon>
        <taxon>Paracoccaceae</taxon>
        <taxon>Paracoccus</taxon>
    </lineage>
</organism>
<name>A0A344PKL6_9RHOB</name>
<dbReference type="Proteomes" id="UP000252023">
    <property type="component" value="Chromosome"/>
</dbReference>
<accession>A0A344PKL6</accession>
<dbReference type="InterPro" id="IPR016181">
    <property type="entry name" value="Acyl_CoA_acyltransferase"/>
</dbReference>
<keyword evidence="1" id="KW-0808">Transferase</keyword>
<evidence type="ECO:0000313" key="1">
    <source>
        <dbReference type="EMBL" id="AXC49921.1"/>
    </source>
</evidence>
<gene>
    <name evidence="1" type="ORF">DRW48_09655</name>
</gene>
<protein>
    <submittedName>
        <fullName evidence="1">GNAT family N-acetyltransferase</fullName>
    </submittedName>
</protein>
<dbReference type="Gene3D" id="3.40.630.30">
    <property type="match status" value="1"/>
</dbReference>
<dbReference type="KEGG" id="pars:DRW48_09655"/>